<evidence type="ECO:0000256" key="1">
    <source>
        <dbReference type="SAM" id="Phobius"/>
    </source>
</evidence>
<keyword evidence="4" id="KW-1185">Reference proteome</keyword>
<dbReference type="Gene3D" id="3.30.360.30">
    <property type="entry name" value="homospermidine synthase like"/>
    <property type="match status" value="1"/>
</dbReference>
<dbReference type="EMBL" id="MT418680">
    <property type="protein sequence ID" value="QKF94401.1"/>
    <property type="molecule type" value="Genomic_DNA"/>
</dbReference>
<gene>
    <name evidence="3" type="ORF">Fadolivirus_1_943</name>
</gene>
<sequence length="496" mass="57170">MIKPFISKDERMSRFKNMKQSKKFNGTFWILGGGSIGTSIIFLLLHVFTITEKNIVLFDKDPNVGNKIKKHYENIKFINVDIVRSNYKQVLENIKKDDIVIDCSYCINTKDLLKLCNEKGCSYINSSIEDWEDDPDDENPINNTLMAKCIGIEDLGKQLPANNTNFLVSMGCNPGNVSIWTKLALHLINNQDKYKHEYKTFGELAHKLGVNVVHISEKDTQITRDPKKHGEYCNTWSGTGESMYEEACASAEGSWGTHEGVIPKDADFDPIKNNNYLSLKRRGMSTHLMSYTPISKNYIGMMVRHDESFTIGRELSYYENGKLLHKPSVYYVYRPTDSTLQSFYELRERNMEYQKTRRLLTHDIISGTDELGVTLFLNNGEIYWIGSLLDIDEAREFFGKEHVEIINATVLQVIAGYLSGIMYIVDLINDGLHVGVMCPDDLPFKKLFKYSGQFFGNFIITQVDDWDYNNKFNNRYNADTIEIHNKWQFGDFLINM</sequence>
<organism evidence="3 4">
    <name type="scientific">Fadolivirus FV1/VV64</name>
    <dbReference type="NCBI Taxonomy" id="3070911"/>
    <lineage>
        <taxon>Viruses</taxon>
        <taxon>Varidnaviria</taxon>
        <taxon>Bamfordvirae</taxon>
        <taxon>Nucleocytoviricota</taxon>
        <taxon>Megaviricetes</taxon>
        <taxon>Imitervirales</taxon>
        <taxon>Mimiviridae</taxon>
        <taxon>Klosneuvirinae</taxon>
        <taxon>Fadolivirus</taxon>
        <taxon>Fadolivirus algeromassiliense</taxon>
    </lineage>
</organism>
<name>A0A7D3R1I1_9VIRU</name>
<dbReference type="Gene3D" id="3.40.50.720">
    <property type="entry name" value="NAD(P)-binding Rossmann-like Domain"/>
    <property type="match status" value="1"/>
</dbReference>
<protein>
    <submittedName>
        <fullName evidence="3">Saccharopine dehydrogenase NADP-binding domain protein</fullName>
    </submittedName>
</protein>
<feature type="transmembrane region" description="Helical" evidence="1">
    <location>
        <begin position="28"/>
        <end position="48"/>
    </location>
</feature>
<evidence type="ECO:0000313" key="3">
    <source>
        <dbReference type="EMBL" id="QKF94401.1"/>
    </source>
</evidence>
<keyword evidence="1" id="KW-0472">Membrane</keyword>
<dbReference type="SUPFAM" id="SSF51735">
    <property type="entry name" value="NAD(P)-binding Rossmann-fold domains"/>
    <property type="match status" value="1"/>
</dbReference>
<reference evidence="3 4" key="1">
    <citation type="submission" date="2020-04" db="EMBL/GenBank/DDBJ databases">
        <title>Advantages and limits of metagenomic assembly and binning of a giant virus.</title>
        <authorList>
            <person name="Schulz F."/>
            <person name="Andreani J."/>
            <person name="Francis R."/>
            <person name="Boudjemaa H."/>
            <person name="Bou Khalil J.Y."/>
            <person name="Lee J."/>
            <person name="La Scola B."/>
            <person name="Woyke T."/>
        </authorList>
    </citation>
    <scope>NUCLEOTIDE SEQUENCE [LARGE SCALE GENOMIC DNA]</scope>
    <source>
        <strain evidence="3 4">FV1/VV64</strain>
    </source>
</reference>
<keyword evidence="1" id="KW-0812">Transmembrane</keyword>
<dbReference type="InterPro" id="IPR036291">
    <property type="entry name" value="NAD(P)-bd_dom_sf"/>
</dbReference>
<accession>A0A7D3R1I1</accession>
<dbReference type="Pfam" id="PF03435">
    <property type="entry name" value="Sacchrp_dh_NADP"/>
    <property type="match status" value="1"/>
</dbReference>
<feature type="domain" description="Saccharopine dehydrogenase NADP binding" evidence="2">
    <location>
        <begin position="29"/>
        <end position="133"/>
    </location>
</feature>
<evidence type="ECO:0000313" key="4">
    <source>
        <dbReference type="Proteomes" id="UP001162001"/>
    </source>
</evidence>
<dbReference type="InterPro" id="IPR005097">
    <property type="entry name" value="Sacchrp_dh_NADP-bd"/>
</dbReference>
<keyword evidence="1" id="KW-1133">Transmembrane helix</keyword>
<dbReference type="InterPro" id="IPR023181">
    <property type="entry name" value="Homospermid_syn-like_C"/>
</dbReference>
<proteinExistence type="predicted"/>
<evidence type="ECO:0000259" key="2">
    <source>
        <dbReference type="Pfam" id="PF03435"/>
    </source>
</evidence>
<dbReference type="Proteomes" id="UP001162001">
    <property type="component" value="Segment"/>
</dbReference>